<dbReference type="PANTHER" id="PTHR43267:SF1">
    <property type="entry name" value="TRNA THREONYLCARBAMOYLADENOSINE DEHYDRATASE"/>
    <property type="match status" value="1"/>
</dbReference>
<dbReference type="GO" id="GO:0061504">
    <property type="term" value="P:cyclic threonylcarbamoyladenosine biosynthetic process"/>
    <property type="evidence" value="ECO:0007669"/>
    <property type="project" value="TreeGrafter"/>
</dbReference>
<dbReference type="GO" id="GO:0016779">
    <property type="term" value="F:nucleotidyltransferase activity"/>
    <property type="evidence" value="ECO:0007669"/>
    <property type="project" value="UniProtKB-KW"/>
</dbReference>
<sequence length="300" mass="32982">MSWLDRQSFLGAKSEQRLAEVTVGLVGLGGGNSHVAQQLAHVGVGNFVLVDDDRITLTNLNRLIGGTWWYVLKRTAKVAIMKRMILAVNPNARVEIHRKQWQLAGDALKRCEVIVGGLDNVRGKDELDAFCRRFLIPYIDQGMDVHKLGGGHGHLVAGQVVLSEPGSPCLRCMGIVTDAALVEESRRYGAAGGRPQVVWSNGVLASLAVGLVVQLITPWSRRTRPGAYLSYDGNSGLVAEAERFRRWSASCTHYPNAAVGDMAFDIRKYMAGENSAGQPRVSLVERIRLYFRAMRNNMLV</sequence>
<dbReference type="GO" id="GO:0061503">
    <property type="term" value="F:tRNA threonylcarbamoyladenosine dehydratase"/>
    <property type="evidence" value="ECO:0007669"/>
    <property type="project" value="TreeGrafter"/>
</dbReference>
<comment type="caution">
    <text evidence="2">The sequence shown here is derived from an EMBL/GenBank/DDBJ whole genome shotgun (WGS) entry which is preliminary data.</text>
</comment>
<dbReference type="Gene3D" id="3.40.50.720">
    <property type="entry name" value="NAD(P)-binding Rossmann-like Domain"/>
    <property type="match status" value="1"/>
</dbReference>
<dbReference type="InterPro" id="IPR035985">
    <property type="entry name" value="Ubiquitin-activating_enz"/>
</dbReference>
<organism evidence="2 3">
    <name type="scientific">Bradyrhizobium ivorense</name>
    <dbReference type="NCBI Taxonomy" id="2511166"/>
    <lineage>
        <taxon>Bacteria</taxon>
        <taxon>Pseudomonadati</taxon>
        <taxon>Pseudomonadota</taxon>
        <taxon>Alphaproteobacteria</taxon>
        <taxon>Hyphomicrobiales</taxon>
        <taxon>Nitrobacteraceae</taxon>
        <taxon>Bradyrhizobium</taxon>
    </lineage>
</organism>
<dbReference type="EMBL" id="CAADFC020000008">
    <property type="protein sequence ID" value="VIO68748.1"/>
    <property type="molecule type" value="Genomic_DNA"/>
</dbReference>
<dbReference type="InterPro" id="IPR000594">
    <property type="entry name" value="ThiF_NAD_FAD-bd"/>
</dbReference>
<reference evidence="2" key="1">
    <citation type="submission" date="2019-02" db="EMBL/GenBank/DDBJ databases">
        <authorList>
            <person name="Pothier F.J."/>
        </authorList>
    </citation>
    <scope>NUCLEOTIDE SEQUENCE</scope>
    <source>
        <strain evidence="2">CI-1B</strain>
    </source>
</reference>
<dbReference type="Pfam" id="PF00899">
    <property type="entry name" value="ThiF"/>
    <property type="match status" value="1"/>
</dbReference>
<dbReference type="AlphaFoldDB" id="A0A508T6W1"/>
<dbReference type="PANTHER" id="PTHR43267">
    <property type="entry name" value="TRNA THREONYLCARBAMOYLADENOSINE DEHYDRATASE"/>
    <property type="match status" value="1"/>
</dbReference>
<dbReference type="InterPro" id="IPR045886">
    <property type="entry name" value="ThiF/MoeB/HesA"/>
</dbReference>
<evidence type="ECO:0000259" key="1">
    <source>
        <dbReference type="Pfam" id="PF00899"/>
    </source>
</evidence>
<keyword evidence="3" id="KW-1185">Reference proteome</keyword>
<protein>
    <submittedName>
        <fullName evidence="2">Sulfur carrier protein ThiS adenylyltransferase</fullName>
        <ecNumber evidence="2">2.7.7.73</ecNumber>
    </submittedName>
</protein>
<proteinExistence type="predicted"/>
<dbReference type="Proteomes" id="UP000328092">
    <property type="component" value="Unassembled WGS sequence"/>
</dbReference>
<keyword evidence="2" id="KW-0548">Nucleotidyltransferase</keyword>
<dbReference type="SUPFAM" id="SSF69572">
    <property type="entry name" value="Activating enzymes of the ubiquitin-like proteins"/>
    <property type="match status" value="1"/>
</dbReference>
<feature type="domain" description="THIF-type NAD/FAD binding fold" evidence="1">
    <location>
        <begin position="9"/>
        <end position="241"/>
    </location>
</feature>
<accession>A0A508T6W1</accession>
<dbReference type="OrthoDB" id="2746358at2"/>
<gene>
    <name evidence="2" type="primary">thiF_2</name>
    <name evidence="2" type="ORF">CI1B_23390</name>
</gene>
<dbReference type="EC" id="2.7.7.73" evidence="2"/>
<evidence type="ECO:0000313" key="3">
    <source>
        <dbReference type="Proteomes" id="UP000328092"/>
    </source>
</evidence>
<evidence type="ECO:0000313" key="2">
    <source>
        <dbReference type="EMBL" id="VIO68748.1"/>
    </source>
</evidence>
<keyword evidence="2" id="KW-0808">Transferase</keyword>
<dbReference type="GO" id="GO:0008641">
    <property type="term" value="F:ubiquitin-like modifier activating enzyme activity"/>
    <property type="evidence" value="ECO:0007669"/>
    <property type="project" value="InterPro"/>
</dbReference>
<name>A0A508T6W1_9BRAD</name>
<dbReference type="RefSeq" id="WP_139859058.1">
    <property type="nucleotide sequence ID" value="NZ_CAADFC020000008.1"/>
</dbReference>